<proteinExistence type="inferred from homology"/>
<dbReference type="Gene3D" id="1.10.3430.10">
    <property type="entry name" value="Ammonium transporter AmtB like domains"/>
    <property type="match status" value="1"/>
</dbReference>
<keyword evidence="6 8" id="KW-0472">Membrane</keyword>
<dbReference type="PANTHER" id="PTHR10464:SF4">
    <property type="entry name" value="UREA TRANSPORTER"/>
    <property type="match status" value="1"/>
</dbReference>
<dbReference type="PANTHER" id="PTHR10464">
    <property type="entry name" value="UREA TRANSPORTER"/>
    <property type="match status" value="1"/>
</dbReference>
<evidence type="ECO:0000256" key="4">
    <source>
        <dbReference type="ARBA" id="ARBA00022692"/>
    </source>
</evidence>
<comment type="caution">
    <text evidence="9">The sequence shown here is derived from an EMBL/GenBank/DDBJ whole genome shotgun (WGS) entry which is preliminary data.</text>
</comment>
<sequence length="361" mass="38545">MFVSSHKLRVSFLITKDCEGSQVAFANNPITGFLIMAGMFVGNINVFWACLLAGVVGVAFSKVLNQPENLISDGVVVFNGILVGCISVAVFPPLSGHQIDSLFWLYVTIAVVITSYVDKGLNALMAASKLPALSIPFNFSAAIMLLSMRSAANLQGAQLPGVDGANGTAEVNVTQEIEWGKVFEGTLLASGQIYGVGTVDSSILVWLGFFLFSPLLTVFFYMGSVIGTMIGLLVSTAPYTDVYLGLWGYNAMLSAGGLSYFLVPLPGVFVGAIVAASLAGAVQAATVHIFSATAVPVFSYPFNVATLLLLAISTSDDPPFVWVGNKTFPEQHLVRYFSEEKRLQNERSLPETEEPLQTIVK</sequence>
<keyword evidence="4 8" id="KW-0812">Transmembrane</keyword>
<comment type="catalytic activity">
    <reaction evidence="7">
        <text>urea(in) = urea(out)</text>
        <dbReference type="Rhea" id="RHEA:32799"/>
        <dbReference type="ChEBI" id="CHEBI:16199"/>
    </reaction>
</comment>
<accession>A0A423TVD2</accession>
<reference evidence="9 10" key="1">
    <citation type="submission" date="2018-04" db="EMBL/GenBank/DDBJ databases">
        <authorList>
            <person name="Zhang X."/>
            <person name="Yuan J."/>
            <person name="Li F."/>
            <person name="Xiang J."/>
        </authorList>
    </citation>
    <scope>NUCLEOTIDE SEQUENCE [LARGE SCALE GENOMIC DNA]</scope>
    <source>
        <tissue evidence="9">Muscle</tissue>
    </source>
</reference>
<feature type="transmembrane region" description="Helical" evidence="8">
    <location>
        <begin position="103"/>
        <end position="121"/>
    </location>
</feature>
<dbReference type="InterPro" id="IPR004937">
    <property type="entry name" value="Urea_transporter"/>
</dbReference>
<organism evidence="9 10">
    <name type="scientific">Penaeus vannamei</name>
    <name type="common">Whiteleg shrimp</name>
    <name type="synonym">Litopenaeus vannamei</name>
    <dbReference type="NCBI Taxonomy" id="6689"/>
    <lineage>
        <taxon>Eukaryota</taxon>
        <taxon>Metazoa</taxon>
        <taxon>Ecdysozoa</taxon>
        <taxon>Arthropoda</taxon>
        <taxon>Crustacea</taxon>
        <taxon>Multicrustacea</taxon>
        <taxon>Malacostraca</taxon>
        <taxon>Eumalacostraca</taxon>
        <taxon>Eucarida</taxon>
        <taxon>Decapoda</taxon>
        <taxon>Dendrobranchiata</taxon>
        <taxon>Penaeoidea</taxon>
        <taxon>Penaeidae</taxon>
        <taxon>Penaeus</taxon>
    </lineage>
</organism>
<feature type="transmembrane region" description="Helical" evidence="8">
    <location>
        <begin position="70"/>
        <end position="91"/>
    </location>
</feature>
<dbReference type="InterPro" id="IPR029020">
    <property type="entry name" value="Ammonium/urea_transptr"/>
</dbReference>
<dbReference type="GO" id="GO:0015204">
    <property type="term" value="F:urea transmembrane transporter activity"/>
    <property type="evidence" value="ECO:0007669"/>
    <property type="project" value="InterPro"/>
</dbReference>
<evidence type="ECO:0000256" key="1">
    <source>
        <dbReference type="ARBA" id="ARBA00004651"/>
    </source>
</evidence>
<evidence type="ECO:0000256" key="2">
    <source>
        <dbReference type="ARBA" id="ARBA00005914"/>
    </source>
</evidence>
<evidence type="ECO:0000256" key="7">
    <source>
        <dbReference type="ARBA" id="ARBA00033993"/>
    </source>
</evidence>
<dbReference type="AlphaFoldDB" id="A0A423TVD2"/>
<feature type="transmembrane region" description="Helical" evidence="8">
    <location>
        <begin position="33"/>
        <end position="58"/>
    </location>
</feature>
<keyword evidence="3" id="KW-1003">Cell membrane</keyword>
<keyword evidence="10" id="KW-1185">Reference proteome</keyword>
<protein>
    <submittedName>
        <fullName evidence="9">Putative urea transporter 1-like</fullName>
    </submittedName>
</protein>
<feature type="transmembrane region" description="Helical" evidence="8">
    <location>
        <begin position="289"/>
        <end position="312"/>
    </location>
</feature>
<dbReference type="Pfam" id="PF03253">
    <property type="entry name" value="UT"/>
    <property type="match status" value="1"/>
</dbReference>
<comment type="subcellular location">
    <subcellularLocation>
        <location evidence="1">Cell membrane</location>
        <topology evidence="1">Multi-pass membrane protein</topology>
    </subcellularLocation>
</comment>
<dbReference type="OrthoDB" id="426293at2759"/>
<evidence type="ECO:0000256" key="6">
    <source>
        <dbReference type="ARBA" id="ARBA00023136"/>
    </source>
</evidence>
<gene>
    <name evidence="9" type="ORF">C7M84_000857</name>
</gene>
<evidence type="ECO:0000256" key="5">
    <source>
        <dbReference type="ARBA" id="ARBA00022989"/>
    </source>
</evidence>
<dbReference type="Proteomes" id="UP000283509">
    <property type="component" value="Unassembled WGS sequence"/>
</dbReference>
<feature type="transmembrane region" description="Helical" evidence="8">
    <location>
        <begin position="133"/>
        <end position="152"/>
    </location>
</feature>
<feature type="transmembrane region" description="Helical" evidence="8">
    <location>
        <begin position="219"/>
        <end position="240"/>
    </location>
</feature>
<feature type="transmembrane region" description="Helical" evidence="8">
    <location>
        <begin position="260"/>
        <end position="282"/>
    </location>
</feature>
<keyword evidence="5 8" id="KW-1133">Transmembrane helix</keyword>
<evidence type="ECO:0000256" key="8">
    <source>
        <dbReference type="SAM" id="Phobius"/>
    </source>
</evidence>
<dbReference type="EMBL" id="QCYY01001123">
    <property type="protein sequence ID" value="ROT80407.1"/>
    <property type="molecule type" value="Genomic_DNA"/>
</dbReference>
<evidence type="ECO:0000256" key="3">
    <source>
        <dbReference type="ARBA" id="ARBA00022475"/>
    </source>
</evidence>
<comment type="similarity">
    <text evidence="2">Belongs to the urea transporter family.</text>
</comment>
<name>A0A423TVD2_PENVA</name>
<evidence type="ECO:0000313" key="9">
    <source>
        <dbReference type="EMBL" id="ROT80407.1"/>
    </source>
</evidence>
<evidence type="ECO:0000313" key="10">
    <source>
        <dbReference type="Proteomes" id="UP000283509"/>
    </source>
</evidence>
<dbReference type="GO" id="GO:0005886">
    <property type="term" value="C:plasma membrane"/>
    <property type="evidence" value="ECO:0007669"/>
    <property type="project" value="UniProtKB-SubCell"/>
</dbReference>
<reference evidence="9 10" key="2">
    <citation type="submission" date="2019-01" db="EMBL/GenBank/DDBJ databases">
        <title>The decoding of complex shrimp genome reveals the adaptation for benthos swimmer, frequently molting mechanism and breeding impact on genome.</title>
        <authorList>
            <person name="Sun Y."/>
            <person name="Gao Y."/>
            <person name="Yu Y."/>
        </authorList>
    </citation>
    <scope>NUCLEOTIDE SEQUENCE [LARGE SCALE GENOMIC DNA]</scope>
    <source>
        <tissue evidence="9">Muscle</tissue>
    </source>
</reference>
<feature type="transmembrane region" description="Helical" evidence="8">
    <location>
        <begin position="193"/>
        <end position="212"/>
    </location>
</feature>